<dbReference type="Gene3D" id="3.40.630.30">
    <property type="match status" value="1"/>
</dbReference>
<dbReference type="Pfam" id="PF08445">
    <property type="entry name" value="FR47"/>
    <property type="match status" value="1"/>
</dbReference>
<protein>
    <recommendedName>
        <fullName evidence="1">N-acetyltransferase domain-containing protein</fullName>
    </recommendedName>
</protein>
<comment type="caution">
    <text evidence="2">The sequence shown here is derived from an EMBL/GenBank/DDBJ whole genome shotgun (WGS) entry which is preliminary data.</text>
</comment>
<evidence type="ECO:0000313" key="2">
    <source>
        <dbReference type="EMBL" id="KAI6650247.1"/>
    </source>
</evidence>
<dbReference type="GO" id="GO:0016747">
    <property type="term" value="F:acyltransferase activity, transferring groups other than amino-acyl groups"/>
    <property type="evidence" value="ECO:0007669"/>
    <property type="project" value="InterPro"/>
</dbReference>
<dbReference type="SUPFAM" id="SSF55729">
    <property type="entry name" value="Acyl-CoA N-acyltransferases (Nat)"/>
    <property type="match status" value="1"/>
</dbReference>
<dbReference type="InterPro" id="IPR000182">
    <property type="entry name" value="GNAT_dom"/>
</dbReference>
<feature type="domain" description="N-acetyltransferase" evidence="1">
    <location>
        <begin position="18"/>
        <end position="180"/>
    </location>
</feature>
<dbReference type="Proteomes" id="UP001165289">
    <property type="component" value="Unassembled WGS sequence"/>
</dbReference>
<dbReference type="AlphaFoldDB" id="A0AAV7JN49"/>
<keyword evidence="3" id="KW-1185">Reference proteome</keyword>
<evidence type="ECO:0000313" key="3">
    <source>
        <dbReference type="Proteomes" id="UP001165289"/>
    </source>
</evidence>
<dbReference type="InterPro" id="IPR016181">
    <property type="entry name" value="Acyl_CoA_acyltransferase"/>
</dbReference>
<sequence>MKYTILAVSGTCEFKFEVLHAPVTPVLCEEVITCLLGWGEASITDIRIRLTDKSERSKDLFSICRDGSGKIVSNTWIGWNGRQPHGERVGLLGHVFTLPDHRCKGLASQVSKLALEEFYTSGGLCLLLGVANESAHRIYYRLGFRVVTGGLDRGESMMLHSRHSSPPQTLLDNYFNKTAPVTYEPATRHNVGDLCLLFQRSNQLISDELFKLGDPFAAEEDCLTMFLLQDSGKVTARILLVDYRVVGIELEIGDRKYSIYSSKK</sequence>
<dbReference type="InterPro" id="IPR013653">
    <property type="entry name" value="GCN5-like_dom"/>
</dbReference>
<evidence type="ECO:0000259" key="1">
    <source>
        <dbReference type="PROSITE" id="PS51186"/>
    </source>
</evidence>
<gene>
    <name evidence="2" type="ORF">LOD99_5926</name>
</gene>
<dbReference type="EMBL" id="JAKMXF010000312">
    <property type="protein sequence ID" value="KAI6650247.1"/>
    <property type="molecule type" value="Genomic_DNA"/>
</dbReference>
<name>A0AAV7JN49_9METZ</name>
<organism evidence="2 3">
    <name type="scientific">Oopsacas minuta</name>
    <dbReference type="NCBI Taxonomy" id="111878"/>
    <lineage>
        <taxon>Eukaryota</taxon>
        <taxon>Metazoa</taxon>
        <taxon>Porifera</taxon>
        <taxon>Hexactinellida</taxon>
        <taxon>Hexasterophora</taxon>
        <taxon>Lyssacinosida</taxon>
        <taxon>Leucopsacidae</taxon>
        <taxon>Oopsacas</taxon>
    </lineage>
</organism>
<reference evidence="2 3" key="1">
    <citation type="journal article" date="2023" name="BMC Biol.">
        <title>The compact genome of the sponge Oopsacas minuta (Hexactinellida) is lacking key metazoan core genes.</title>
        <authorList>
            <person name="Santini S."/>
            <person name="Schenkelaars Q."/>
            <person name="Jourda C."/>
            <person name="Duchesne M."/>
            <person name="Belahbib H."/>
            <person name="Rocher C."/>
            <person name="Selva M."/>
            <person name="Riesgo A."/>
            <person name="Vervoort M."/>
            <person name="Leys S.P."/>
            <person name="Kodjabachian L."/>
            <person name="Le Bivic A."/>
            <person name="Borchiellini C."/>
            <person name="Claverie J.M."/>
            <person name="Renard E."/>
        </authorList>
    </citation>
    <scope>NUCLEOTIDE SEQUENCE [LARGE SCALE GENOMIC DNA]</scope>
    <source>
        <strain evidence="2">SPO-2</strain>
    </source>
</reference>
<accession>A0AAV7JN49</accession>
<proteinExistence type="predicted"/>
<dbReference type="PROSITE" id="PS51186">
    <property type="entry name" value="GNAT"/>
    <property type="match status" value="1"/>
</dbReference>